<dbReference type="PANTHER" id="PTHR43806">
    <property type="entry name" value="PEPTIDASE S8"/>
    <property type="match status" value="1"/>
</dbReference>
<dbReference type="InterPro" id="IPR015500">
    <property type="entry name" value="Peptidase_S8_subtilisin-rel"/>
</dbReference>
<feature type="domain" description="Inhibitor I9" evidence="10">
    <location>
        <begin position="39"/>
        <end position="102"/>
    </location>
</feature>
<dbReference type="Pfam" id="PF05922">
    <property type="entry name" value="Inhibitor_I9"/>
    <property type="match status" value="1"/>
</dbReference>
<evidence type="ECO:0000256" key="5">
    <source>
        <dbReference type="ARBA" id="ARBA00022825"/>
    </source>
</evidence>
<name>A0A9P8SDR4_9HYPO</name>
<sequence length="396" mass="40449">MHSVALLALLPLALAAPSKRATPAPVLVPRNAQAVEGKYIVRMKGQDKGQAVASAIKAIAADADYTYSHGFHGFAAALTADEVEKLQGNPDVDYIEQDAKVTVFATQADADWGLARLSNAKANGTTYSFDDSAGAGTCAYIIDTGIDASNPEFEGRAKFLANYADDDDTDGNGHGTHVSGTIGSKTYGVAKKTTLFGVKVLDANGSGRNSGVIAGMEFVAKDAAGQKCPKGVVVNMSLGGGYSKTVNAAAANIVKAGLFLAVAAGNDGQDAEGYSPASEKTACTVGATTRSDSLATYSNIGSLVAVLAPGTNITSTWIDGKTKSISGTSMASPHVAGLGAYFLGTGQKAEGLCGLLAQKALKDVVSDVPSGTANLLINNGFTKQASSLKFKQARKH</sequence>
<evidence type="ECO:0000256" key="7">
    <source>
        <dbReference type="RuleBase" id="RU003355"/>
    </source>
</evidence>
<dbReference type="InterPro" id="IPR034193">
    <property type="entry name" value="PCSK9_ProteinaseK-like"/>
</dbReference>
<keyword evidence="12" id="KW-1185">Reference proteome</keyword>
<dbReference type="InterPro" id="IPR010259">
    <property type="entry name" value="S8pro/Inhibitor_I9"/>
</dbReference>
<dbReference type="PROSITE" id="PS00136">
    <property type="entry name" value="SUBTILASE_ASP"/>
    <property type="match status" value="1"/>
</dbReference>
<dbReference type="InterPro" id="IPR023828">
    <property type="entry name" value="Peptidase_S8_Ser-AS"/>
</dbReference>
<feature type="active site" description="Charge relay system" evidence="6">
    <location>
        <position position="174"/>
    </location>
</feature>
<gene>
    <name evidence="11" type="ORF">HRG_10535</name>
</gene>
<dbReference type="AlphaFoldDB" id="A0A9P8SDR4"/>
<comment type="caution">
    <text evidence="11">The sequence shown here is derived from an EMBL/GenBank/DDBJ whole genome shotgun (WGS) entry which is preliminary data.</text>
</comment>
<feature type="chain" id="PRO_5040278337" evidence="8">
    <location>
        <begin position="16"/>
        <end position="396"/>
    </location>
</feature>
<dbReference type="InterPro" id="IPR000209">
    <property type="entry name" value="Peptidase_S8/S53_dom"/>
</dbReference>
<dbReference type="InterPro" id="IPR022398">
    <property type="entry name" value="Peptidase_S8_His-AS"/>
</dbReference>
<evidence type="ECO:0000259" key="10">
    <source>
        <dbReference type="Pfam" id="PF05922"/>
    </source>
</evidence>
<dbReference type="CDD" id="cd04077">
    <property type="entry name" value="Peptidases_S8_PCSK9_ProteinaseK_like"/>
    <property type="match status" value="1"/>
</dbReference>
<dbReference type="Proteomes" id="UP000824596">
    <property type="component" value="Unassembled WGS sequence"/>
</dbReference>
<feature type="domain" description="Peptidase S8/S53" evidence="9">
    <location>
        <begin position="141"/>
        <end position="343"/>
    </location>
</feature>
<evidence type="ECO:0000256" key="1">
    <source>
        <dbReference type="ARBA" id="ARBA00011073"/>
    </source>
</evidence>
<dbReference type="InterPro" id="IPR050131">
    <property type="entry name" value="Peptidase_S8_subtilisin-like"/>
</dbReference>
<dbReference type="OrthoDB" id="206201at2759"/>
<dbReference type="FunFam" id="3.40.50.200:FF:000014">
    <property type="entry name" value="Proteinase K"/>
    <property type="match status" value="1"/>
</dbReference>
<dbReference type="PROSITE" id="PS00138">
    <property type="entry name" value="SUBTILASE_SER"/>
    <property type="match status" value="1"/>
</dbReference>
<dbReference type="RefSeq" id="XP_044715748.1">
    <property type="nucleotide sequence ID" value="XM_044869006.1"/>
</dbReference>
<evidence type="ECO:0000256" key="8">
    <source>
        <dbReference type="SAM" id="SignalP"/>
    </source>
</evidence>
<protein>
    <submittedName>
        <fullName evidence="11">Subtilase family domain-containing protein</fullName>
    </submittedName>
</protein>
<evidence type="ECO:0000313" key="12">
    <source>
        <dbReference type="Proteomes" id="UP000824596"/>
    </source>
</evidence>
<evidence type="ECO:0000256" key="2">
    <source>
        <dbReference type="ARBA" id="ARBA00022670"/>
    </source>
</evidence>
<evidence type="ECO:0000256" key="3">
    <source>
        <dbReference type="ARBA" id="ARBA00022729"/>
    </source>
</evidence>
<keyword evidence="4 6" id="KW-0378">Hydrolase</keyword>
<reference evidence="11" key="1">
    <citation type="submission" date="2021-09" db="EMBL/GenBank/DDBJ databases">
        <title>A high-quality genome of the endoparasitic fungus Hirsutella rhossiliensis with a comparison of Hirsutella genomes reveals transposable elements contributing to genome size variation.</title>
        <authorList>
            <person name="Lin R."/>
            <person name="Jiao Y."/>
            <person name="Sun X."/>
            <person name="Ling J."/>
            <person name="Xie B."/>
            <person name="Cheng X."/>
        </authorList>
    </citation>
    <scope>NUCLEOTIDE SEQUENCE</scope>
    <source>
        <strain evidence="11">HR02</strain>
    </source>
</reference>
<dbReference type="GO" id="GO:0005576">
    <property type="term" value="C:extracellular region"/>
    <property type="evidence" value="ECO:0007669"/>
    <property type="project" value="UniProtKB-ARBA"/>
</dbReference>
<dbReference type="EMBL" id="JAIZPD010000016">
    <property type="protein sequence ID" value="KAH0958234.1"/>
    <property type="molecule type" value="Genomic_DNA"/>
</dbReference>
<feature type="signal peptide" evidence="8">
    <location>
        <begin position="1"/>
        <end position="15"/>
    </location>
</feature>
<dbReference type="SUPFAM" id="SSF52743">
    <property type="entry name" value="Subtilisin-like"/>
    <property type="match status" value="1"/>
</dbReference>
<organism evidence="11 12">
    <name type="scientific">Hirsutella rhossiliensis</name>
    <dbReference type="NCBI Taxonomy" id="111463"/>
    <lineage>
        <taxon>Eukaryota</taxon>
        <taxon>Fungi</taxon>
        <taxon>Dikarya</taxon>
        <taxon>Ascomycota</taxon>
        <taxon>Pezizomycotina</taxon>
        <taxon>Sordariomycetes</taxon>
        <taxon>Hypocreomycetidae</taxon>
        <taxon>Hypocreales</taxon>
        <taxon>Ophiocordycipitaceae</taxon>
        <taxon>Hirsutella</taxon>
    </lineage>
</organism>
<comment type="similarity">
    <text evidence="1 6 7">Belongs to the peptidase S8 family.</text>
</comment>
<dbReference type="SUPFAM" id="SSF54897">
    <property type="entry name" value="Protease propeptides/inhibitors"/>
    <property type="match status" value="1"/>
</dbReference>
<accession>A0A9P8SDR4</accession>
<feature type="active site" description="Charge relay system" evidence="6">
    <location>
        <position position="143"/>
    </location>
</feature>
<dbReference type="InterPro" id="IPR036852">
    <property type="entry name" value="Peptidase_S8/S53_dom_sf"/>
</dbReference>
<dbReference type="GO" id="GO:0004252">
    <property type="term" value="F:serine-type endopeptidase activity"/>
    <property type="evidence" value="ECO:0007669"/>
    <property type="project" value="UniProtKB-UniRule"/>
</dbReference>
<dbReference type="PROSITE" id="PS00137">
    <property type="entry name" value="SUBTILASE_HIS"/>
    <property type="match status" value="1"/>
</dbReference>
<evidence type="ECO:0000256" key="4">
    <source>
        <dbReference type="ARBA" id="ARBA00022801"/>
    </source>
</evidence>
<dbReference type="InterPro" id="IPR023827">
    <property type="entry name" value="Peptidase_S8_Asp-AS"/>
</dbReference>
<proteinExistence type="inferred from homology"/>
<evidence type="ECO:0000256" key="6">
    <source>
        <dbReference type="PROSITE-ProRule" id="PRU01240"/>
    </source>
</evidence>
<dbReference type="GO" id="GO:0006508">
    <property type="term" value="P:proteolysis"/>
    <property type="evidence" value="ECO:0007669"/>
    <property type="project" value="UniProtKB-KW"/>
</dbReference>
<dbReference type="PANTHER" id="PTHR43806:SF58">
    <property type="entry name" value="ALKALINE PROTEASE 1-RELATED"/>
    <property type="match status" value="1"/>
</dbReference>
<dbReference type="Pfam" id="PF00082">
    <property type="entry name" value="Peptidase_S8"/>
    <property type="match status" value="1"/>
</dbReference>
<dbReference type="PROSITE" id="PS51892">
    <property type="entry name" value="SUBTILASE"/>
    <property type="match status" value="1"/>
</dbReference>
<feature type="active site" description="Charge relay system" evidence="6">
    <location>
        <position position="329"/>
    </location>
</feature>
<dbReference type="Gene3D" id="3.40.50.200">
    <property type="entry name" value="Peptidase S8/S53 domain"/>
    <property type="match status" value="1"/>
</dbReference>
<dbReference type="PRINTS" id="PR00723">
    <property type="entry name" value="SUBTILISIN"/>
</dbReference>
<keyword evidence="3 8" id="KW-0732">Signal</keyword>
<evidence type="ECO:0000259" key="9">
    <source>
        <dbReference type="Pfam" id="PF00082"/>
    </source>
</evidence>
<dbReference type="InterPro" id="IPR037045">
    <property type="entry name" value="S8pro/Inhibitor_I9_sf"/>
</dbReference>
<keyword evidence="5 6" id="KW-0720">Serine protease</keyword>
<dbReference type="Gene3D" id="3.30.70.80">
    <property type="entry name" value="Peptidase S8 propeptide/proteinase inhibitor I9"/>
    <property type="match status" value="1"/>
</dbReference>
<evidence type="ECO:0000313" key="11">
    <source>
        <dbReference type="EMBL" id="KAH0958234.1"/>
    </source>
</evidence>
<keyword evidence="2 6" id="KW-0645">Protease</keyword>
<dbReference type="GeneID" id="68359664"/>